<reference evidence="2" key="1">
    <citation type="journal article" date="2013" name="Nat. Biotechnol.">
        <title>Draft genome sequence of chickpea (Cicer arietinum) provides a resource for trait improvement.</title>
        <authorList>
            <person name="Varshney R.K."/>
            <person name="Song C."/>
            <person name="Saxena R.K."/>
            <person name="Azam S."/>
            <person name="Yu S."/>
            <person name="Sharpe A.G."/>
            <person name="Cannon S."/>
            <person name="Baek J."/>
            <person name="Rosen B.D."/>
            <person name="Tar'an B."/>
            <person name="Millan T."/>
            <person name="Zhang X."/>
            <person name="Ramsay L.D."/>
            <person name="Iwata A."/>
            <person name="Wang Y."/>
            <person name="Nelson W."/>
            <person name="Farmer A.D."/>
            <person name="Gaur P.M."/>
            <person name="Soderlund C."/>
            <person name="Penmetsa R.V."/>
            <person name="Xu C."/>
            <person name="Bharti A.K."/>
            <person name="He W."/>
            <person name="Winter P."/>
            <person name="Zhao S."/>
            <person name="Hane J.K."/>
            <person name="Carrasquilla-Garcia N."/>
            <person name="Condie J.A."/>
            <person name="Upadhyaya H.D."/>
            <person name="Luo M.C."/>
            <person name="Thudi M."/>
            <person name="Gowda C.L."/>
            <person name="Singh N.P."/>
            <person name="Lichtenzveig J."/>
            <person name="Gali K.K."/>
            <person name="Rubio J."/>
            <person name="Nadarajan N."/>
            <person name="Dolezel J."/>
            <person name="Bansal K.C."/>
            <person name="Xu X."/>
            <person name="Edwards D."/>
            <person name="Zhang G."/>
            <person name="Kahl G."/>
            <person name="Gil J."/>
            <person name="Singh K.B."/>
            <person name="Datta S.K."/>
            <person name="Jackson S.A."/>
            <person name="Wang J."/>
            <person name="Cook D.R."/>
        </authorList>
    </citation>
    <scope>NUCLEOTIDE SEQUENCE [LARGE SCALE GENOMIC DNA]</scope>
    <source>
        <strain evidence="2">cv. CDC Frontier</strain>
    </source>
</reference>
<dbReference type="GO" id="GO:0005524">
    <property type="term" value="F:ATP binding"/>
    <property type="evidence" value="ECO:0007669"/>
    <property type="project" value="InterPro"/>
</dbReference>
<dbReference type="eggNOG" id="KOG1187">
    <property type="taxonomic scope" value="Eukaryota"/>
</dbReference>
<dbReference type="PANTHER" id="PTHR47987">
    <property type="entry name" value="OS08G0249100 PROTEIN"/>
    <property type="match status" value="1"/>
</dbReference>
<dbReference type="PROSITE" id="PS50011">
    <property type="entry name" value="PROTEIN_KINASE_DOM"/>
    <property type="match status" value="1"/>
</dbReference>
<evidence type="ECO:0000313" key="4">
    <source>
        <dbReference type="RefSeq" id="XP_012571418.1"/>
    </source>
</evidence>
<dbReference type="PANTHER" id="PTHR47987:SF11">
    <property type="entry name" value="RECEPTOR-LIKE CYTOSOLIC SERINE_THREONINE-PROTEIN KINASE RBK1 ISOFORM X1"/>
    <property type="match status" value="1"/>
</dbReference>
<proteinExistence type="predicted"/>
<dbReference type="FunFam" id="1.10.510.10:FF:000284">
    <property type="entry name" value="Putative receptor-like serine/threonine-protein kinase"/>
    <property type="match status" value="1"/>
</dbReference>
<dbReference type="FunFam" id="3.30.200.20:FF:000268">
    <property type="entry name" value="probable receptor-like serine/threonine-protein kinase At5g57670"/>
    <property type="match status" value="1"/>
</dbReference>
<evidence type="ECO:0000313" key="3">
    <source>
        <dbReference type="RefSeq" id="XP_004500728.1"/>
    </source>
</evidence>
<feature type="domain" description="Protein kinase" evidence="1">
    <location>
        <begin position="250"/>
        <end position="528"/>
    </location>
</feature>
<dbReference type="CDD" id="cd00293">
    <property type="entry name" value="USP-like"/>
    <property type="match status" value="1"/>
</dbReference>
<organism evidence="2 4">
    <name type="scientific">Cicer arietinum</name>
    <name type="common">Chickpea</name>
    <name type="synonym">Garbanzo</name>
    <dbReference type="NCBI Taxonomy" id="3827"/>
    <lineage>
        <taxon>Eukaryota</taxon>
        <taxon>Viridiplantae</taxon>
        <taxon>Streptophyta</taxon>
        <taxon>Embryophyta</taxon>
        <taxon>Tracheophyta</taxon>
        <taxon>Spermatophyta</taxon>
        <taxon>Magnoliopsida</taxon>
        <taxon>eudicotyledons</taxon>
        <taxon>Gunneridae</taxon>
        <taxon>Pentapetalae</taxon>
        <taxon>rosids</taxon>
        <taxon>fabids</taxon>
        <taxon>Fabales</taxon>
        <taxon>Fabaceae</taxon>
        <taxon>Papilionoideae</taxon>
        <taxon>50 kb inversion clade</taxon>
        <taxon>NPAAA clade</taxon>
        <taxon>Hologalegina</taxon>
        <taxon>IRL clade</taxon>
        <taxon>Cicereae</taxon>
        <taxon>Cicer</taxon>
    </lineage>
</organism>
<dbReference type="RefSeq" id="XP_027190217.1">
    <property type="nucleotide sequence ID" value="XM_027334416.1"/>
</dbReference>
<dbReference type="Proteomes" id="UP000087171">
    <property type="component" value="Chromosome Ca5"/>
</dbReference>
<dbReference type="RefSeq" id="XP_012571418.1">
    <property type="nucleotide sequence ID" value="XM_012715964.1"/>
</dbReference>
<dbReference type="PROSITE" id="PS00108">
    <property type="entry name" value="PROTEIN_KINASE_ST"/>
    <property type="match status" value="1"/>
</dbReference>
<protein>
    <submittedName>
        <fullName evidence="3 4">Probable receptor-like serine/threonine-protein kinase At5g57670 isoform X1</fullName>
    </submittedName>
</protein>
<dbReference type="InterPro" id="IPR000719">
    <property type="entry name" value="Prot_kinase_dom"/>
</dbReference>
<evidence type="ECO:0000313" key="5">
    <source>
        <dbReference type="RefSeq" id="XP_027190217.1"/>
    </source>
</evidence>
<gene>
    <name evidence="3 4 5" type="primary">LOC101495238</name>
</gene>
<dbReference type="InterPro" id="IPR011009">
    <property type="entry name" value="Kinase-like_dom_sf"/>
</dbReference>
<dbReference type="InterPro" id="IPR008271">
    <property type="entry name" value="Ser/Thr_kinase_AS"/>
</dbReference>
<evidence type="ECO:0000259" key="1">
    <source>
        <dbReference type="PROSITE" id="PS50011"/>
    </source>
</evidence>
<evidence type="ECO:0000313" key="2">
    <source>
        <dbReference type="Proteomes" id="UP000087171"/>
    </source>
</evidence>
<dbReference type="RefSeq" id="XP_004500728.1">
    <property type="nucleotide sequence ID" value="XM_004500671.3"/>
</dbReference>
<dbReference type="SMART" id="SM00220">
    <property type="entry name" value="S_TKc"/>
    <property type="match status" value="1"/>
</dbReference>
<sequence length="600" mass="67178">MTVKGRCILVGIRIDSNSRHLLNWAIVKVAHPWDSVLAIHVVTSPDYVSESKALVDDYLEVYEGLCDAKKVGLSGRISTGSCIRNILIREAKIHGATALVVGGGVSTAKYCAKRLPGTTDVIGIHGARIVFRSSIDKQQLIGGAIEDPRPSLMSTVVQSSFGDYNEKSRDQEEMKVSSISDQKLGWPLLRRVHTDISRDISVVQWVMNLPDRSNHNNSSQIEKENYQKLYCSNCCKWFLFEVLSSCTCQFSSENVIGIGGSNRVYRGTLPDGKHVAVKVMQSSKEAFKDFDLEVEIMSSLNHTHITPLLGICIKDGTFISIYDYFPQGTLHQNLSGKNKDGSMLSWEVRFKVAVGIAEALNYLHNQTSKPIIHRDVKSSNILLSHEFEPQLSDFGLAMWGPTTSSFVIQDDVVGTFGYLAPEYFMYGKVSDKIDVYAFGVLLLELISGREPIHFKTCKGHQSLVMWAKPIIESGDFKSLLDPKLKEKFDASQFNKMVLAASLCITRSARLRPTMNRVLKILKGCDENVENIFKSHESDHDHYSENEENLDEEVYPNSSPELHLSLALLDVDNDTTSYSSIENINNNEQLKERWSRSSSFS</sequence>
<dbReference type="SUPFAM" id="SSF56112">
    <property type="entry name" value="Protein kinase-like (PK-like)"/>
    <property type="match status" value="1"/>
</dbReference>
<dbReference type="SUPFAM" id="SSF52402">
    <property type="entry name" value="Adenine nucleotide alpha hydrolases-like"/>
    <property type="match status" value="1"/>
</dbReference>
<dbReference type="OrthoDB" id="654677at2759"/>
<accession>A0A1S3E7N0</accession>
<dbReference type="PaxDb" id="3827-XP_004500727.1"/>
<name>A0A1S3E7N0_CICAR</name>
<dbReference type="Gene3D" id="1.10.510.10">
    <property type="entry name" value="Transferase(Phosphotransferase) domain 1"/>
    <property type="match status" value="1"/>
</dbReference>
<dbReference type="STRING" id="3827.A0A1S3E7N0"/>
<reference evidence="3 4" key="2">
    <citation type="submission" date="2025-04" db="UniProtKB">
        <authorList>
            <consortium name="RefSeq"/>
        </authorList>
    </citation>
    <scope>IDENTIFICATION</scope>
    <source>
        <tissue evidence="3 4">Etiolated seedlings</tissue>
    </source>
</reference>
<dbReference type="GeneID" id="101495238"/>
<dbReference type="Pfam" id="PF00069">
    <property type="entry name" value="Pkinase"/>
    <property type="match status" value="1"/>
</dbReference>
<dbReference type="AlphaFoldDB" id="A0A1S3E7N0"/>
<dbReference type="RefSeq" id="XP_073224450.1">
    <property type="nucleotide sequence ID" value="XM_073368349.1"/>
</dbReference>
<keyword evidence="2" id="KW-1185">Reference proteome</keyword>
<dbReference type="GO" id="GO:0004672">
    <property type="term" value="F:protein kinase activity"/>
    <property type="evidence" value="ECO:0007669"/>
    <property type="project" value="InterPro"/>
</dbReference>
<dbReference type="Gene3D" id="3.30.200.20">
    <property type="entry name" value="Phosphorylase Kinase, domain 1"/>
    <property type="match status" value="1"/>
</dbReference>
<dbReference type="InterPro" id="IPR046958">
    <property type="entry name" value="RBK1/2/STUNTED"/>
</dbReference>